<dbReference type="PROSITE" id="PS51186">
    <property type="entry name" value="GNAT"/>
    <property type="match status" value="1"/>
</dbReference>
<keyword evidence="5" id="KW-1185">Reference proteome</keyword>
<dbReference type="SUPFAM" id="SSF55729">
    <property type="entry name" value="Acyl-CoA N-acyltransferases (Nat)"/>
    <property type="match status" value="1"/>
</dbReference>
<keyword evidence="1" id="KW-0808">Transferase</keyword>
<dbReference type="PANTHER" id="PTHR43626">
    <property type="entry name" value="ACYL-COA N-ACYLTRANSFERASE"/>
    <property type="match status" value="1"/>
</dbReference>
<name>A0ABU0GI39_9CELL</name>
<dbReference type="InterPro" id="IPR016181">
    <property type="entry name" value="Acyl_CoA_acyltransferase"/>
</dbReference>
<comment type="caution">
    <text evidence="4">The sequence shown here is derived from an EMBL/GenBank/DDBJ whole genome shotgun (WGS) entry which is preliminary data.</text>
</comment>
<reference evidence="4 5" key="1">
    <citation type="submission" date="2023-07" db="EMBL/GenBank/DDBJ databases">
        <title>Sequencing the genomes of 1000 actinobacteria strains.</title>
        <authorList>
            <person name="Klenk H.-P."/>
        </authorList>
    </citation>
    <scope>NUCLEOTIDE SEQUENCE [LARGE SCALE GENOMIC DNA]</scope>
    <source>
        <strain evidence="4 5">DSM 14785</strain>
    </source>
</reference>
<dbReference type="InterPro" id="IPR000182">
    <property type="entry name" value="GNAT_dom"/>
</dbReference>
<accession>A0ABU0GI39</accession>
<evidence type="ECO:0000256" key="2">
    <source>
        <dbReference type="ARBA" id="ARBA00023315"/>
    </source>
</evidence>
<dbReference type="RefSeq" id="WP_070318506.1">
    <property type="nucleotide sequence ID" value="NZ_CP194061.1"/>
</dbReference>
<evidence type="ECO:0000313" key="4">
    <source>
        <dbReference type="EMBL" id="MDQ0425040.1"/>
    </source>
</evidence>
<dbReference type="PANTHER" id="PTHR43626:SF4">
    <property type="entry name" value="GCN5-RELATED N-ACETYLTRANSFERASE 2, CHLOROPLASTIC"/>
    <property type="match status" value="1"/>
</dbReference>
<gene>
    <name evidence="4" type="ORF">JO380_001421</name>
</gene>
<dbReference type="Pfam" id="PF00583">
    <property type="entry name" value="Acetyltransf_1"/>
    <property type="match status" value="1"/>
</dbReference>
<organism evidence="4 5">
    <name type="scientific">Cellulomonas iranensis</name>
    <dbReference type="NCBI Taxonomy" id="76862"/>
    <lineage>
        <taxon>Bacteria</taxon>
        <taxon>Bacillati</taxon>
        <taxon>Actinomycetota</taxon>
        <taxon>Actinomycetes</taxon>
        <taxon>Micrococcales</taxon>
        <taxon>Cellulomonadaceae</taxon>
        <taxon>Cellulomonas</taxon>
    </lineage>
</organism>
<protein>
    <submittedName>
        <fullName evidence="4">GNAT superfamily N-acetyltransferase</fullName>
    </submittedName>
</protein>
<proteinExistence type="predicted"/>
<dbReference type="Gene3D" id="3.40.630.30">
    <property type="match status" value="1"/>
</dbReference>
<keyword evidence="2" id="KW-0012">Acyltransferase</keyword>
<sequence length="134" mass="14110">MDPAPTLHVRGALTDAELEALHATAFGHDPGATPWGRRLAQHSLTWVTARHDGRLVGFVNVVGDGGVHAILLDTCVAPDVRGRGVGRALVAAAVEQARAAGCRWVHADDEPHLVAFYEDACGLRPTAAGLVRLV</sequence>
<dbReference type="EMBL" id="JAUSVM010000001">
    <property type="protein sequence ID" value="MDQ0425040.1"/>
    <property type="molecule type" value="Genomic_DNA"/>
</dbReference>
<dbReference type="CDD" id="cd04301">
    <property type="entry name" value="NAT_SF"/>
    <property type="match status" value="1"/>
</dbReference>
<evidence type="ECO:0000259" key="3">
    <source>
        <dbReference type="PROSITE" id="PS51186"/>
    </source>
</evidence>
<dbReference type="Proteomes" id="UP001240250">
    <property type="component" value="Unassembled WGS sequence"/>
</dbReference>
<feature type="domain" description="N-acetyltransferase" evidence="3">
    <location>
        <begin position="7"/>
        <end position="134"/>
    </location>
</feature>
<evidence type="ECO:0000313" key="5">
    <source>
        <dbReference type="Proteomes" id="UP001240250"/>
    </source>
</evidence>
<evidence type="ECO:0000256" key="1">
    <source>
        <dbReference type="ARBA" id="ARBA00022679"/>
    </source>
</evidence>
<dbReference type="InterPro" id="IPR045039">
    <property type="entry name" value="NSI-like"/>
</dbReference>